<keyword evidence="6 10" id="KW-0812">Transmembrane</keyword>
<dbReference type="Pfam" id="PF00528">
    <property type="entry name" value="BPD_transp_1"/>
    <property type="match status" value="1"/>
</dbReference>
<evidence type="ECO:0000256" key="9">
    <source>
        <dbReference type="ARBA" id="ARBA00023136"/>
    </source>
</evidence>
<gene>
    <name evidence="12" type="ORF">SAMN05428971_3747</name>
</gene>
<evidence type="ECO:0000259" key="11">
    <source>
        <dbReference type="PROSITE" id="PS50928"/>
    </source>
</evidence>
<feature type="transmembrane region" description="Helical" evidence="10">
    <location>
        <begin position="220"/>
        <end position="240"/>
    </location>
</feature>
<dbReference type="InterPro" id="IPR000515">
    <property type="entry name" value="MetI-like"/>
</dbReference>
<feature type="domain" description="ABC transmembrane type-1" evidence="11">
    <location>
        <begin position="87"/>
        <end position="380"/>
    </location>
</feature>
<dbReference type="GO" id="GO:0006865">
    <property type="term" value="P:amino acid transport"/>
    <property type="evidence" value="ECO:0007669"/>
    <property type="project" value="UniProtKB-KW"/>
</dbReference>
<sequence>MSQRPTVKRDFSFGNPTVRAWIYQLIAVVAVLGVVGYLVHNTIINLANRGITSGFGFLERTAGFGIVQHLIEYTEGDTYARVFLVGLTNTLLVSALCIVFASILGFAVGLARLSENWLLRKLSNIYIETFRNIPPLLQIFFWYFAVLRNLPGPRQALNAFDLAYVSNRGLYVPWPTYAPGSWPFVIALLLAVAVSYGLYRFNRQHQLKTGELRRTWPAAIGMLILFPLLAHLGFGAAMHWDVPQLHGFNFRGGSVMIPELAALTLALSIYTSSFIAEVIRSGIQSVPHGQHEAARSLGLPNPVTLRQVIIPQAMRVIIPPLTSQYLNIVKNSSLAAAIGYPDMVSLFAGSVLNQTGQAIETIAITMGVYLIISLLISMLMNFYNRKIALVER</sequence>
<protein>
    <submittedName>
        <fullName evidence="12">General L-amino acid transport system permease protein</fullName>
    </submittedName>
</protein>
<dbReference type="NCBIfam" id="TIGR01726">
    <property type="entry name" value="HEQRo_perm_3TM"/>
    <property type="match status" value="1"/>
</dbReference>
<dbReference type="GO" id="GO:0043190">
    <property type="term" value="C:ATP-binding cassette (ABC) transporter complex"/>
    <property type="evidence" value="ECO:0007669"/>
    <property type="project" value="InterPro"/>
</dbReference>
<evidence type="ECO:0000256" key="10">
    <source>
        <dbReference type="RuleBase" id="RU363032"/>
    </source>
</evidence>
<dbReference type="CDD" id="cd06261">
    <property type="entry name" value="TM_PBP2"/>
    <property type="match status" value="1"/>
</dbReference>
<feature type="transmembrane region" description="Helical" evidence="10">
    <location>
        <begin position="260"/>
        <end position="279"/>
    </location>
</feature>
<dbReference type="EMBL" id="FOVG01000004">
    <property type="protein sequence ID" value="SFO35421.1"/>
    <property type="molecule type" value="Genomic_DNA"/>
</dbReference>
<feature type="transmembrane region" description="Helical" evidence="10">
    <location>
        <begin position="358"/>
        <end position="383"/>
    </location>
</feature>
<dbReference type="FunFam" id="1.10.3720.10:FF:000047">
    <property type="entry name" value="Amino acid ABC transporter, permease protein"/>
    <property type="match status" value="1"/>
</dbReference>
<keyword evidence="5" id="KW-0997">Cell inner membrane</keyword>
<accession>A0A1I5GIK8</accession>
<dbReference type="PANTHER" id="PTHR30614:SF37">
    <property type="entry name" value="AMINO-ACID ABC TRANSPORTER PERMEASE PROTEIN YHDX-RELATED"/>
    <property type="match status" value="1"/>
</dbReference>
<dbReference type="SUPFAM" id="SSF161098">
    <property type="entry name" value="MetI-like"/>
    <property type="match status" value="2"/>
</dbReference>
<dbReference type="FunFam" id="1.10.3720.10:FF:000051">
    <property type="entry name" value="Amino acid ABC transporter, permease protein"/>
    <property type="match status" value="1"/>
</dbReference>
<evidence type="ECO:0000313" key="13">
    <source>
        <dbReference type="Proteomes" id="UP000198968"/>
    </source>
</evidence>
<dbReference type="PANTHER" id="PTHR30614">
    <property type="entry name" value="MEMBRANE COMPONENT OF AMINO ACID ABC TRANSPORTER"/>
    <property type="match status" value="1"/>
</dbReference>
<dbReference type="InterPro" id="IPR035906">
    <property type="entry name" value="MetI-like_sf"/>
</dbReference>
<feature type="transmembrane region" description="Helical" evidence="10">
    <location>
        <begin position="91"/>
        <end position="113"/>
    </location>
</feature>
<dbReference type="Gene3D" id="1.10.3720.10">
    <property type="entry name" value="MetI-like"/>
    <property type="match status" value="2"/>
</dbReference>
<organism evidence="12 13">
    <name type="scientific">Candidatus Pantoea varia</name>
    <dbReference type="NCBI Taxonomy" id="1881036"/>
    <lineage>
        <taxon>Bacteria</taxon>
        <taxon>Pseudomonadati</taxon>
        <taxon>Pseudomonadota</taxon>
        <taxon>Gammaproteobacteria</taxon>
        <taxon>Enterobacterales</taxon>
        <taxon>Erwiniaceae</taxon>
        <taxon>Pantoea</taxon>
    </lineage>
</organism>
<evidence type="ECO:0000256" key="1">
    <source>
        <dbReference type="ARBA" id="ARBA00004429"/>
    </source>
</evidence>
<feature type="transmembrane region" description="Helical" evidence="10">
    <location>
        <begin position="180"/>
        <end position="199"/>
    </location>
</feature>
<dbReference type="RefSeq" id="WP_090966289.1">
    <property type="nucleotide sequence ID" value="NZ_FOVG01000004.1"/>
</dbReference>
<dbReference type="Proteomes" id="UP000198968">
    <property type="component" value="Unassembled WGS sequence"/>
</dbReference>
<evidence type="ECO:0000256" key="6">
    <source>
        <dbReference type="ARBA" id="ARBA00022692"/>
    </source>
</evidence>
<dbReference type="InterPro" id="IPR043429">
    <property type="entry name" value="ArtM/GltK/GlnP/TcyL/YhdX-like"/>
</dbReference>
<feature type="transmembrane region" description="Helical" evidence="10">
    <location>
        <begin position="20"/>
        <end position="39"/>
    </location>
</feature>
<dbReference type="InterPro" id="IPR010065">
    <property type="entry name" value="AA_ABC_transptr_permease_3TM"/>
</dbReference>
<keyword evidence="7" id="KW-0029">Amino-acid transport</keyword>
<evidence type="ECO:0000256" key="7">
    <source>
        <dbReference type="ARBA" id="ARBA00022970"/>
    </source>
</evidence>
<feature type="transmembrane region" description="Helical" evidence="10">
    <location>
        <begin position="334"/>
        <end position="352"/>
    </location>
</feature>
<dbReference type="GO" id="GO:0022857">
    <property type="term" value="F:transmembrane transporter activity"/>
    <property type="evidence" value="ECO:0007669"/>
    <property type="project" value="InterPro"/>
</dbReference>
<keyword evidence="4" id="KW-1003">Cell membrane</keyword>
<dbReference type="OrthoDB" id="9808531at2"/>
<proteinExistence type="inferred from homology"/>
<dbReference type="AlphaFoldDB" id="A0A1I5GIK8"/>
<evidence type="ECO:0000256" key="4">
    <source>
        <dbReference type="ARBA" id="ARBA00022475"/>
    </source>
</evidence>
<name>A0A1I5GIK8_9GAMM</name>
<keyword evidence="8 10" id="KW-1133">Transmembrane helix</keyword>
<evidence type="ECO:0000256" key="2">
    <source>
        <dbReference type="ARBA" id="ARBA00010072"/>
    </source>
</evidence>
<evidence type="ECO:0000256" key="5">
    <source>
        <dbReference type="ARBA" id="ARBA00022519"/>
    </source>
</evidence>
<comment type="similarity">
    <text evidence="2">Belongs to the binding-protein-dependent transport system permease family. HisMQ subfamily.</text>
</comment>
<evidence type="ECO:0000256" key="8">
    <source>
        <dbReference type="ARBA" id="ARBA00022989"/>
    </source>
</evidence>
<reference evidence="13" key="1">
    <citation type="submission" date="2016-10" db="EMBL/GenBank/DDBJ databases">
        <authorList>
            <person name="Varghese N."/>
            <person name="Submissions S."/>
        </authorList>
    </citation>
    <scope>NUCLEOTIDE SEQUENCE [LARGE SCALE GENOMIC DNA]</scope>
    <source>
        <strain evidence="13">OV426</strain>
    </source>
</reference>
<keyword evidence="13" id="KW-1185">Reference proteome</keyword>
<dbReference type="PROSITE" id="PS50928">
    <property type="entry name" value="ABC_TM1"/>
    <property type="match status" value="1"/>
</dbReference>
<comment type="subcellular location">
    <subcellularLocation>
        <location evidence="1">Cell inner membrane</location>
        <topology evidence="1">Multi-pass membrane protein</topology>
    </subcellularLocation>
    <subcellularLocation>
        <location evidence="10">Cell membrane</location>
        <topology evidence="10">Multi-pass membrane protein</topology>
    </subcellularLocation>
</comment>
<keyword evidence="3 10" id="KW-0813">Transport</keyword>
<evidence type="ECO:0000313" key="12">
    <source>
        <dbReference type="EMBL" id="SFO35421.1"/>
    </source>
</evidence>
<evidence type="ECO:0000256" key="3">
    <source>
        <dbReference type="ARBA" id="ARBA00022448"/>
    </source>
</evidence>
<keyword evidence="9 10" id="KW-0472">Membrane</keyword>